<protein>
    <submittedName>
        <fullName evidence="1">Uncharacterized protein</fullName>
    </submittedName>
</protein>
<reference evidence="1 2" key="1">
    <citation type="submission" date="2024-07" db="EMBL/GenBank/DDBJ databases">
        <title>Chromosome-level genome assembly of the water stick insect Ranatra chinensis (Heteroptera: Nepidae).</title>
        <authorList>
            <person name="Liu X."/>
        </authorList>
    </citation>
    <scope>NUCLEOTIDE SEQUENCE [LARGE SCALE GENOMIC DNA]</scope>
    <source>
        <strain evidence="1">Cailab_2021Rc</strain>
        <tissue evidence="1">Muscle</tissue>
    </source>
</reference>
<proteinExistence type="predicted"/>
<sequence length="128" mass="14491">MQELQENTEIGHVQDNHLKKLWYRIHQMISQGHFEHNIKDNLSLATLMFSYEGNPFVDVQPKVVDMAGWRNKDVVKLNGGTGLSFKREGLMNAFGLVDTDSPSFVPRMEVVMMVLKGFGYGKKVGMGC</sequence>
<evidence type="ECO:0000313" key="2">
    <source>
        <dbReference type="Proteomes" id="UP001558652"/>
    </source>
</evidence>
<comment type="caution">
    <text evidence="1">The sequence shown here is derived from an EMBL/GenBank/DDBJ whole genome shotgun (WGS) entry which is preliminary data.</text>
</comment>
<dbReference type="Proteomes" id="UP001558652">
    <property type="component" value="Unassembled WGS sequence"/>
</dbReference>
<evidence type="ECO:0000313" key="1">
    <source>
        <dbReference type="EMBL" id="KAL1140321.1"/>
    </source>
</evidence>
<gene>
    <name evidence="1" type="ORF">AAG570_000253</name>
</gene>
<accession>A0ABD0YWI5</accession>
<dbReference type="AlphaFoldDB" id="A0ABD0YWI5"/>
<name>A0ABD0YWI5_9HEMI</name>
<keyword evidence="2" id="KW-1185">Reference proteome</keyword>
<dbReference type="EMBL" id="JBFDAA010000001">
    <property type="protein sequence ID" value="KAL1140321.1"/>
    <property type="molecule type" value="Genomic_DNA"/>
</dbReference>
<organism evidence="1 2">
    <name type="scientific">Ranatra chinensis</name>
    <dbReference type="NCBI Taxonomy" id="642074"/>
    <lineage>
        <taxon>Eukaryota</taxon>
        <taxon>Metazoa</taxon>
        <taxon>Ecdysozoa</taxon>
        <taxon>Arthropoda</taxon>
        <taxon>Hexapoda</taxon>
        <taxon>Insecta</taxon>
        <taxon>Pterygota</taxon>
        <taxon>Neoptera</taxon>
        <taxon>Paraneoptera</taxon>
        <taxon>Hemiptera</taxon>
        <taxon>Heteroptera</taxon>
        <taxon>Panheteroptera</taxon>
        <taxon>Nepomorpha</taxon>
        <taxon>Nepidae</taxon>
        <taxon>Ranatrinae</taxon>
        <taxon>Ranatra</taxon>
    </lineage>
</organism>